<dbReference type="STRING" id="1122142.SAMN02910414_01276"/>
<keyword evidence="1" id="KW-0812">Transmembrane</keyword>
<keyword evidence="1" id="KW-1133">Transmembrane helix</keyword>
<accession>A0A1H3IXU2</accession>
<dbReference type="SUPFAM" id="SSF53474">
    <property type="entry name" value="alpha/beta-Hydrolases"/>
    <property type="match status" value="1"/>
</dbReference>
<evidence type="ECO:0000313" key="3">
    <source>
        <dbReference type="EMBL" id="SDY32008.1"/>
    </source>
</evidence>
<proteinExistence type="predicted"/>
<dbReference type="Proteomes" id="UP000183918">
    <property type="component" value="Unassembled WGS sequence"/>
</dbReference>
<protein>
    <submittedName>
        <fullName evidence="3">PGAP1-like protein</fullName>
    </submittedName>
</protein>
<dbReference type="InterPro" id="IPR029058">
    <property type="entry name" value="AB_hydrolase_fold"/>
</dbReference>
<reference evidence="3 4" key="1">
    <citation type="submission" date="2016-10" db="EMBL/GenBank/DDBJ databases">
        <authorList>
            <person name="de Groot N.N."/>
        </authorList>
    </citation>
    <scope>NUCLEOTIDE SEQUENCE [LARGE SCALE GENOMIC DNA]</scope>
    <source>
        <strain evidence="3 4">DSM 14045</strain>
    </source>
</reference>
<dbReference type="OrthoDB" id="6450827at2"/>
<name>A0A1H3IXU2_9FIRM</name>
<feature type="transmembrane region" description="Helical" evidence="1">
    <location>
        <begin position="20"/>
        <end position="40"/>
    </location>
</feature>
<dbReference type="RefSeq" id="WP_074717197.1">
    <property type="nucleotide sequence ID" value="NZ_FNPG01000013.1"/>
</dbReference>
<dbReference type="Pfam" id="PF01764">
    <property type="entry name" value="Lipase_3"/>
    <property type="match status" value="1"/>
</dbReference>
<dbReference type="GO" id="GO:0006629">
    <property type="term" value="P:lipid metabolic process"/>
    <property type="evidence" value="ECO:0007669"/>
    <property type="project" value="InterPro"/>
</dbReference>
<evidence type="ECO:0000259" key="2">
    <source>
        <dbReference type="Pfam" id="PF01764"/>
    </source>
</evidence>
<dbReference type="InterPro" id="IPR002921">
    <property type="entry name" value="Fungal_lipase-type"/>
</dbReference>
<sequence length="267" mass="29920">MNKIMNVKNFFIVKRNVANLLKSIIISVFCFLVFILPINVKAAYDVEYHNVTEICSLVYMGYNRGVNGPIIITKGLYQNGENIKEIYLVTLSGTEIIHGQSTGYYTDILSGLNLDNPYQRNVVRAIQEYVPKDSNLIFAGHSLGGMIAQQVAANETIKNDYNVMNTICFGSPLLSAGQREGIVNRLADKSDVVPFLSGSLINNTKRALREVQKEDGGYKNRPLEAHSKSYFRTDLWGNYDVTGVKGGQAVIKLDTSTRRYFKSPTKW</sequence>
<dbReference type="AlphaFoldDB" id="A0A1H3IXU2"/>
<dbReference type="EMBL" id="FNPG01000013">
    <property type="protein sequence ID" value="SDY32008.1"/>
    <property type="molecule type" value="Genomic_DNA"/>
</dbReference>
<organism evidence="3 4">
    <name type="scientific">Lachnobacterium bovis DSM 14045</name>
    <dbReference type="NCBI Taxonomy" id="1122142"/>
    <lineage>
        <taxon>Bacteria</taxon>
        <taxon>Bacillati</taxon>
        <taxon>Bacillota</taxon>
        <taxon>Clostridia</taxon>
        <taxon>Lachnospirales</taxon>
        <taxon>Lachnospiraceae</taxon>
        <taxon>Lachnobacterium</taxon>
    </lineage>
</organism>
<evidence type="ECO:0000313" key="4">
    <source>
        <dbReference type="Proteomes" id="UP000183918"/>
    </source>
</evidence>
<feature type="domain" description="Fungal lipase-type" evidence="2">
    <location>
        <begin position="110"/>
        <end position="174"/>
    </location>
</feature>
<dbReference type="Gene3D" id="3.40.50.1820">
    <property type="entry name" value="alpha/beta hydrolase"/>
    <property type="match status" value="1"/>
</dbReference>
<gene>
    <name evidence="3" type="ORF">SAMN02910414_01276</name>
</gene>
<keyword evidence="1" id="KW-0472">Membrane</keyword>
<evidence type="ECO:0000256" key="1">
    <source>
        <dbReference type="SAM" id="Phobius"/>
    </source>
</evidence>
<keyword evidence="4" id="KW-1185">Reference proteome</keyword>